<sequence>MIDLFVSPSFQLCKGKLCDPSVTWLSNSRQQIVRKERPKPAGLAMVEDPEVMDVALPEPESMACEESDGLEEPPDVTETIDQIVEATARDYFDASKEKSPNSLRRSQRASARRAQERMRGEFKDMLEAEATTTVGMKRSKDDDSETASELDSERLCAEHPKKRRSANDVYLDPGNSHFAIQEDVDGVVVFLSDDSEVSSFKADELEMIRKLHTKCKPFDLTKDQQKQRLIMINELKAQLRVEEARLIIMKKMRLSQQLPVSIADVVNMNWGEKVKNAISLNSTCFVCSTVVSGLFTITTFNVFYFFINLNNDHHRIL</sequence>
<gene>
    <name evidence="9" type="ORF">TTRE_0000275601</name>
</gene>
<evidence type="ECO:0000256" key="5">
    <source>
        <dbReference type="ARBA" id="ARBA00023242"/>
    </source>
</evidence>
<dbReference type="GO" id="GO:0016581">
    <property type="term" value="C:NuRD complex"/>
    <property type="evidence" value="ECO:0007669"/>
    <property type="project" value="TreeGrafter"/>
</dbReference>
<evidence type="ECO:0000256" key="1">
    <source>
        <dbReference type="ARBA" id="ARBA00004123"/>
    </source>
</evidence>
<keyword evidence="5" id="KW-0539">Nucleus</keyword>
<feature type="transmembrane region" description="Helical" evidence="7">
    <location>
        <begin position="289"/>
        <end position="307"/>
    </location>
</feature>
<dbReference type="Gene3D" id="6.10.250.1650">
    <property type="match status" value="1"/>
</dbReference>
<feature type="region of interest" description="Disordered" evidence="6">
    <location>
        <begin position="91"/>
        <end position="118"/>
    </location>
</feature>
<dbReference type="AlphaFoldDB" id="A0A077Z371"/>
<evidence type="ECO:0000259" key="8">
    <source>
        <dbReference type="Pfam" id="PF16563"/>
    </source>
</evidence>
<proteinExistence type="predicted"/>
<dbReference type="PANTHER" id="PTHR13455">
    <property type="entry name" value="TRANSCRIPTIONAL REPRESSOR P66-RELATED"/>
    <property type="match status" value="1"/>
</dbReference>
<dbReference type="STRING" id="36087.A0A077Z371"/>
<keyword evidence="4" id="KW-0804">Transcription</keyword>
<evidence type="ECO:0000256" key="4">
    <source>
        <dbReference type="ARBA" id="ARBA00023163"/>
    </source>
</evidence>
<dbReference type="InterPro" id="IPR040386">
    <property type="entry name" value="P66"/>
</dbReference>
<evidence type="ECO:0000256" key="3">
    <source>
        <dbReference type="ARBA" id="ARBA00023054"/>
    </source>
</evidence>
<name>A0A077Z371_TRITR</name>
<comment type="subcellular location">
    <subcellularLocation>
        <location evidence="1">Nucleus</location>
    </subcellularLocation>
</comment>
<dbReference type="EMBL" id="HG805900">
    <property type="protein sequence ID" value="CDW54486.1"/>
    <property type="molecule type" value="Genomic_DNA"/>
</dbReference>
<evidence type="ECO:0000313" key="9">
    <source>
        <dbReference type="EMBL" id="CDW54486.1"/>
    </source>
</evidence>
<evidence type="ECO:0000256" key="6">
    <source>
        <dbReference type="SAM" id="MobiDB-lite"/>
    </source>
</evidence>
<keyword evidence="2" id="KW-0805">Transcription regulation</keyword>
<dbReference type="PANTHER" id="PTHR13455:SF7">
    <property type="entry name" value="SIMJANG, ISOFORM E"/>
    <property type="match status" value="1"/>
</dbReference>
<protein>
    <recommendedName>
        <fullName evidence="8">Transcriptional repressor p66 coiled-coil MBD2-interaction domain-containing protein</fullName>
    </recommendedName>
</protein>
<organism evidence="9 10">
    <name type="scientific">Trichuris trichiura</name>
    <name type="common">Whipworm</name>
    <name type="synonym">Trichocephalus trichiurus</name>
    <dbReference type="NCBI Taxonomy" id="36087"/>
    <lineage>
        <taxon>Eukaryota</taxon>
        <taxon>Metazoa</taxon>
        <taxon>Ecdysozoa</taxon>
        <taxon>Nematoda</taxon>
        <taxon>Enoplea</taxon>
        <taxon>Dorylaimia</taxon>
        <taxon>Trichinellida</taxon>
        <taxon>Trichuridae</taxon>
        <taxon>Trichuris</taxon>
    </lineage>
</organism>
<dbReference type="GO" id="GO:0000122">
    <property type="term" value="P:negative regulation of transcription by RNA polymerase II"/>
    <property type="evidence" value="ECO:0007669"/>
    <property type="project" value="InterPro"/>
</dbReference>
<evidence type="ECO:0000256" key="2">
    <source>
        <dbReference type="ARBA" id="ARBA00023015"/>
    </source>
</evidence>
<feature type="domain" description="Transcriptional repressor p66 coiled-coil MBD2-interaction" evidence="8">
    <location>
        <begin position="224"/>
        <end position="262"/>
    </location>
</feature>
<keyword evidence="10" id="KW-1185">Reference proteome</keyword>
<dbReference type="Pfam" id="PF16563">
    <property type="entry name" value="P66_CC"/>
    <property type="match status" value="1"/>
</dbReference>
<accession>A0A077Z371</accession>
<keyword evidence="7" id="KW-0812">Transmembrane</keyword>
<keyword evidence="3" id="KW-0175">Coiled coil</keyword>
<dbReference type="Proteomes" id="UP000030665">
    <property type="component" value="Unassembled WGS sequence"/>
</dbReference>
<keyword evidence="7" id="KW-1133">Transmembrane helix</keyword>
<evidence type="ECO:0000313" key="10">
    <source>
        <dbReference type="Proteomes" id="UP000030665"/>
    </source>
</evidence>
<dbReference type="OrthoDB" id="8186989at2759"/>
<keyword evidence="7" id="KW-0472">Membrane</keyword>
<dbReference type="InterPro" id="IPR032346">
    <property type="entry name" value="P66_CC"/>
</dbReference>
<reference evidence="9" key="1">
    <citation type="submission" date="2014-01" db="EMBL/GenBank/DDBJ databases">
        <authorList>
            <person name="Aslett M."/>
        </authorList>
    </citation>
    <scope>NUCLEOTIDE SEQUENCE</scope>
</reference>
<evidence type="ECO:0000256" key="7">
    <source>
        <dbReference type="SAM" id="Phobius"/>
    </source>
</evidence>
<reference evidence="9" key="2">
    <citation type="submission" date="2014-03" db="EMBL/GenBank/DDBJ databases">
        <title>The whipworm genome and dual-species transcriptomics of an intimate host-pathogen interaction.</title>
        <authorList>
            <person name="Foth B.J."/>
            <person name="Tsai I.J."/>
            <person name="Reid A.J."/>
            <person name="Bancroft A.J."/>
            <person name="Nichol S."/>
            <person name="Tracey A."/>
            <person name="Holroyd N."/>
            <person name="Cotton J.A."/>
            <person name="Stanley E.J."/>
            <person name="Zarowiecki M."/>
            <person name="Liu J.Z."/>
            <person name="Huckvale T."/>
            <person name="Cooper P.J."/>
            <person name="Grencis R.K."/>
            <person name="Berriman M."/>
        </authorList>
    </citation>
    <scope>NUCLEOTIDE SEQUENCE [LARGE SCALE GENOMIC DNA]</scope>
</reference>